<name>A0A0E9T6B9_ANGAN</name>
<reference evidence="1" key="2">
    <citation type="journal article" date="2015" name="Fish Shellfish Immunol.">
        <title>Early steps in the European eel (Anguilla anguilla)-Vibrio vulnificus interaction in the gills: Role of the RtxA13 toxin.</title>
        <authorList>
            <person name="Callol A."/>
            <person name="Pajuelo D."/>
            <person name="Ebbesson L."/>
            <person name="Teles M."/>
            <person name="MacKenzie S."/>
            <person name="Amaro C."/>
        </authorList>
    </citation>
    <scope>NUCLEOTIDE SEQUENCE</scope>
</reference>
<reference evidence="1" key="1">
    <citation type="submission" date="2014-11" db="EMBL/GenBank/DDBJ databases">
        <authorList>
            <person name="Amaro Gonzalez C."/>
        </authorList>
    </citation>
    <scope>NUCLEOTIDE SEQUENCE</scope>
</reference>
<dbReference type="AlphaFoldDB" id="A0A0E9T6B9"/>
<organism evidence="1">
    <name type="scientific">Anguilla anguilla</name>
    <name type="common">European freshwater eel</name>
    <name type="synonym">Muraena anguilla</name>
    <dbReference type="NCBI Taxonomy" id="7936"/>
    <lineage>
        <taxon>Eukaryota</taxon>
        <taxon>Metazoa</taxon>
        <taxon>Chordata</taxon>
        <taxon>Craniata</taxon>
        <taxon>Vertebrata</taxon>
        <taxon>Euteleostomi</taxon>
        <taxon>Actinopterygii</taxon>
        <taxon>Neopterygii</taxon>
        <taxon>Teleostei</taxon>
        <taxon>Anguilliformes</taxon>
        <taxon>Anguillidae</taxon>
        <taxon>Anguilla</taxon>
    </lineage>
</organism>
<dbReference type="EMBL" id="GBXM01060354">
    <property type="protein sequence ID" value="JAH48223.1"/>
    <property type="molecule type" value="Transcribed_RNA"/>
</dbReference>
<accession>A0A0E9T6B9</accession>
<proteinExistence type="predicted"/>
<evidence type="ECO:0000313" key="1">
    <source>
        <dbReference type="EMBL" id="JAH48223.1"/>
    </source>
</evidence>
<protein>
    <submittedName>
        <fullName evidence="1">Uncharacterized protein</fullName>
    </submittedName>
</protein>
<sequence>MYCFLCSYTAFSISTFIDNTFPRRAGNEFSPSYHSFIRLIFQHKGSFLLHTQPLACIMHRYLLLSLSFRNGE</sequence>